<proteinExistence type="predicted"/>
<evidence type="ECO:0000256" key="1">
    <source>
        <dbReference type="SAM" id="Phobius"/>
    </source>
</evidence>
<dbReference type="PROSITE" id="PS00409">
    <property type="entry name" value="PROKAR_NTER_METHYL"/>
    <property type="match status" value="1"/>
</dbReference>
<gene>
    <name evidence="3" type="ORF">CCMP2556_LOCUS50580</name>
</gene>
<reference evidence="3 4" key="1">
    <citation type="submission" date="2024-02" db="EMBL/GenBank/DDBJ databases">
        <authorList>
            <person name="Chen Y."/>
            <person name="Shah S."/>
            <person name="Dougan E. K."/>
            <person name="Thang M."/>
            <person name="Chan C."/>
        </authorList>
    </citation>
    <scope>NUCLEOTIDE SEQUENCE [LARGE SCALE GENOMIC DNA]</scope>
</reference>
<dbReference type="InterPro" id="IPR006652">
    <property type="entry name" value="Kelch_1"/>
</dbReference>
<keyword evidence="4" id="KW-1185">Reference proteome</keyword>
<dbReference type="Gene3D" id="2.120.10.80">
    <property type="entry name" value="Kelch-type beta propeller"/>
    <property type="match status" value="1"/>
</dbReference>
<dbReference type="InterPro" id="IPR045584">
    <property type="entry name" value="Pilin-like"/>
</dbReference>
<sequence length="1443" mass="156935">MVKRVSRDPHSSCFNGGLIVRKHNASKKFSGFTLIELLVVIAIIAILIALLLPAVQQAREAARRTQCKNNLKQIGIAIHNYHDIYNQFPNANSGGLNNSSLSGSSLFTSILPLIDQANAYQQYDFTKGNTDPDNQAVVGQQLPFYLCPSSPIRRPVPGCDEDNGRAPGNYAVCIGSQDFNQYWAFLRQPRPTLNGAIVYTDSNPGKTKFRDFTDGTSSTLMIGETAYNLPDYAFRSGNCAGESRYSFTYWSNPFPGSTACTTAYDFNPYDIGGDSLFDPNWTRSFRSEHVGGVQFTFSDGLVIAVSLANLQLMGCSRRPDGPVRAKVSGTVSLDEKPLQEGVIRFIPNGETEGPQTTITIANGTFEANGETAPIVGQHRIEIQSTDDGGYAMDDEQVYFGEDASPADPEYLKYIDGMQAWMLSENGQLKQLEPQRTEEEMSLQLSEKQLSGLILASHDLGVMDRGDSKFRLKYFAKTGPASGAEIWSSKKSSEVLKLDVIPQHSEAGTLLTVLFNGEAISGAESTASGPGLDHYEEKTGESGTVVIPTHKSGLYSIRVKHVEAIPGELEGKEYPETRYYTTLTLRVQSDSSQLPERNLQSLKQPVTSFGGAILNGNLYIYGGHTGGAHSYGYDAQAHHLEKLDLKTGEWSTIVQGPRLQGLALVAAGDKLYRIGGFTAKNKEGDDHDLWSQDSVAAIDPADGKWIEMPSLPEPRSSFDAAVLDGKIYVAGGWAMAGEADSVWHQTAWVLDTQAIDQGWQELVTPPFQRRALALAAYNGKIYAIGGMQMEGGPTRQVDVYDPQTKTWSSGPEILGEDGMTGFGSSAFATGGRLYVSTIKGELQRLSEDGSTWEMVKKTPTPRFFHRMLPYDQENLLVVLWERNLVTDYGKIDARHGIAASLEQNHDSVFVWVERQTEPYLISIAKDTGETRWKVAGLGTTSWASPRLVPVESQQHLVLSGIGKLVGINPVSGDRLWEFNEITGNSTPTPIPLGEGKFLVGATVGRGETNTGRAAESNGVIEIRSGDAGDWKVDYLWQAKRATSSFGSPVATDAHCYFVNRSGVAYCLDRNTGAEVYAERLGGSIWATPFVVGENLFFPLKEGSLKVVKRGADYSERFTLIELLVVIAIIAILIALLLPAVQQAREAARRTQCKNHLKQLALAVHNYADVATVLPPSACLNLSVTQTGNNGSWGVHGRILPFLDQANLYNSVDLTVAWDFQQAINGLKIPIYACPSDPRSDEARDPGSGRPILYPTNYGFNFGTYFVFDPTNSRGGDGAFFPNSKLKMAAFTDGTSNTLLASEVKAWTAYNRNGGPSSTTVPANITEAEAIVASGAQFKNTGHTEWPDGRVHHQGFTTAMPPNAKVTCTNGGTIYEECDFNSWQEGRDGANGNPSYAIITSRSHHTGIVNSALADGSVRSISENLDLGIWRGLGTRSGGEIPGEF</sequence>
<dbReference type="Pfam" id="PF24681">
    <property type="entry name" value="Kelch_KLHDC2_KLHL20_DRC7"/>
    <property type="match status" value="1"/>
</dbReference>
<comment type="caution">
    <text evidence="3">The sequence shown here is derived from an EMBL/GenBank/DDBJ whole genome shotgun (WGS) entry which is preliminary data.</text>
</comment>
<dbReference type="NCBIfam" id="TIGR02532">
    <property type="entry name" value="IV_pilin_GFxxxE"/>
    <property type="match status" value="1"/>
</dbReference>
<dbReference type="Gene3D" id="2.130.10.10">
    <property type="entry name" value="YVTN repeat-like/Quinoprotein amine dehydrogenase"/>
    <property type="match status" value="1"/>
</dbReference>
<name>A0ABP0S865_9DINO</name>
<dbReference type="InterPro" id="IPR011453">
    <property type="entry name" value="DUF1559"/>
</dbReference>
<dbReference type="SUPFAM" id="SSF50998">
    <property type="entry name" value="Quinoprotein alcohol dehydrogenase-like"/>
    <property type="match status" value="1"/>
</dbReference>
<dbReference type="Gene3D" id="3.30.700.10">
    <property type="entry name" value="Glycoprotein, Type 4 Pilin"/>
    <property type="match status" value="2"/>
</dbReference>
<dbReference type="NCBIfam" id="TIGR04294">
    <property type="entry name" value="pre_pil_HX9DG"/>
    <property type="match status" value="1"/>
</dbReference>
<evidence type="ECO:0000313" key="4">
    <source>
        <dbReference type="Proteomes" id="UP001642484"/>
    </source>
</evidence>
<dbReference type="Pfam" id="PF07963">
    <property type="entry name" value="N_methyl"/>
    <property type="match status" value="1"/>
</dbReference>
<feature type="transmembrane region" description="Helical" evidence="1">
    <location>
        <begin position="1116"/>
        <end position="1139"/>
    </location>
</feature>
<evidence type="ECO:0000313" key="3">
    <source>
        <dbReference type="EMBL" id="CAK9108567.1"/>
    </source>
</evidence>
<dbReference type="PANTHER" id="PTHR30093">
    <property type="entry name" value="GENERAL SECRETION PATHWAY PROTEIN G"/>
    <property type="match status" value="1"/>
</dbReference>
<protein>
    <recommendedName>
        <fullName evidence="2">DUF1559 domain-containing protein</fullName>
    </recommendedName>
</protein>
<dbReference type="InterPro" id="IPR015943">
    <property type="entry name" value="WD40/YVTN_repeat-like_dom_sf"/>
</dbReference>
<dbReference type="Proteomes" id="UP001642484">
    <property type="component" value="Unassembled WGS sequence"/>
</dbReference>
<feature type="domain" description="DUF1559" evidence="2">
    <location>
        <begin position="1140"/>
        <end position="1425"/>
    </location>
</feature>
<keyword evidence="1" id="KW-0812">Transmembrane</keyword>
<dbReference type="InterPro" id="IPR011047">
    <property type="entry name" value="Quinoprotein_ADH-like_sf"/>
</dbReference>
<organism evidence="3 4">
    <name type="scientific">Durusdinium trenchii</name>
    <dbReference type="NCBI Taxonomy" id="1381693"/>
    <lineage>
        <taxon>Eukaryota</taxon>
        <taxon>Sar</taxon>
        <taxon>Alveolata</taxon>
        <taxon>Dinophyceae</taxon>
        <taxon>Suessiales</taxon>
        <taxon>Symbiodiniaceae</taxon>
        <taxon>Durusdinium</taxon>
    </lineage>
</organism>
<feature type="domain" description="DUF1559" evidence="2">
    <location>
        <begin position="56"/>
        <end position="304"/>
    </location>
</feature>
<dbReference type="PANTHER" id="PTHR30093:SF2">
    <property type="entry name" value="TYPE II SECRETION SYSTEM PROTEIN H"/>
    <property type="match status" value="1"/>
</dbReference>
<dbReference type="InterPro" id="IPR015915">
    <property type="entry name" value="Kelch-typ_b-propeller"/>
</dbReference>
<dbReference type="EMBL" id="CAXAMN010027128">
    <property type="protein sequence ID" value="CAK9108567.1"/>
    <property type="molecule type" value="Genomic_DNA"/>
</dbReference>
<dbReference type="SUPFAM" id="SSF117281">
    <property type="entry name" value="Kelch motif"/>
    <property type="match status" value="1"/>
</dbReference>
<dbReference type="InterPro" id="IPR027558">
    <property type="entry name" value="Pre_pil_HX9DG_C"/>
</dbReference>
<evidence type="ECO:0000259" key="2">
    <source>
        <dbReference type="Pfam" id="PF07596"/>
    </source>
</evidence>
<feature type="transmembrane region" description="Helical" evidence="1">
    <location>
        <begin position="31"/>
        <end position="55"/>
    </location>
</feature>
<dbReference type="Pfam" id="PF07596">
    <property type="entry name" value="SBP_bac_10"/>
    <property type="match status" value="2"/>
</dbReference>
<accession>A0ABP0S865</accession>
<dbReference type="SMART" id="SM00612">
    <property type="entry name" value="Kelch"/>
    <property type="match status" value="3"/>
</dbReference>
<dbReference type="SUPFAM" id="SSF54523">
    <property type="entry name" value="Pili subunits"/>
    <property type="match status" value="2"/>
</dbReference>
<keyword evidence="1" id="KW-1133">Transmembrane helix</keyword>
<keyword evidence="1" id="KW-0472">Membrane</keyword>
<dbReference type="InterPro" id="IPR012902">
    <property type="entry name" value="N_methyl_site"/>
</dbReference>